<gene>
    <name evidence="1" type="ORF">DPCES_1634</name>
</gene>
<organism evidence="1">
    <name type="scientific">Desulfitobacterium hafniense</name>
    <name type="common">Desulfitobacterium frappieri</name>
    <dbReference type="NCBI Taxonomy" id="49338"/>
    <lineage>
        <taxon>Bacteria</taxon>
        <taxon>Bacillati</taxon>
        <taxon>Bacillota</taxon>
        <taxon>Clostridia</taxon>
        <taxon>Eubacteriales</taxon>
        <taxon>Desulfitobacteriaceae</taxon>
        <taxon>Desulfitobacterium</taxon>
    </lineage>
</organism>
<name>A0A098B0X8_DESHA</name>
<dbReference type="AlphaFoldDB" id="A0A098B0X8"/>
<protein>
    <submittedName>
        <fullName evidence="1">Uncharacterized protein</fullName>
    </submittedName>
</protein>
<sequence length="286" mass="32652">MSTRTLEDVAEYVEWQSQYKCKVLSAKPEHTFEDLGSEVKVWNVKTDVDGDWWVVEGEETPMNLYPQSAYYFSADEVYSFHMGLMGRMKNSSFNPEGFIKGLAQGTEIVPQLYRKLKMVSKLLDEANEIEHFQSIGVQCREALIELANAIYEPEMCKEGEQPKGSDFKKKGELFISHYLSGSDNADYRTYIKKMSEATWDYANKLTHSSTATMYEASTCVTLCISLITVYENVRAKIFDPFSKLSCNTCKSKSLTVVGDKVNDENILTEITFECQECENIMTIQLE</sequence>
<dbReference type="EMBL" id="LK996017">
    <property type="protein sequence ID" value="CDX01521.1"/>
    <property type="molecule type" value="Genomic_DNA"/>
</dbReference>
<dbReference type="RefSeq" id="WP_208925536.1">
    <property type="nucleotide sequence ID" value="NZ_LK996017.1"/>
</dbReference>
<evidence type="ECO:0000313" key="1">
    <source>
        <dbReference type="EMBL" id="CDX01521.1"/>
    </source>
</evidence>
<dbReference type="PATRIC" id="fig|49338.4.peg.1756"/>
<proteinExistence type="predicted"/>
<accession>A0A098B0X8</accession>
<reference evidence="1" key="1">
    <citation type="submission" date="2014-07" db="EMBL/GenBank/DDBJ databases">
        <authorList>
            <person name="Hornung V.Bastian."/>
        </authorList>
    </citation>
    <scope>NUCLEOTIDE SEQUENCE</scope>
    <source>
        <strain evidence="1">PCE-S</strain>
    </source>
</reference>